<comment type="caution">
    <text evidence="3">The sequence shown here is derived from an EMBL/GenBank/DDBJ whole genome shotgun (WGS) entry which is preliminary data.</text>
</comment>
<dbReference type="Proteomes" id="UP001525890">
    <property type="component" value="Unassembled WGS sequence"/>
</dbReference>
<organism evidence="3 4">
    <name type="scientific">Laspinema palackyanum D2a</name>
    <dbReference type="NCBI Taxonomy" id="2953684"/>
    <lineage>
        <taxon>Bacteria</taxon>
        <taxon>Bacillati</taxon>
        <taxon>Cyanobacteriota</taxon>
        <taxon>Cyanophyceae</taxon>
        <taxon>Oscillatoriophycideae</taxon>
        <taxon>Oscillatoriales</taxon>
        <taxon>Laspinemataceae</taxon>
        <taxon>Laspinema</taxon>
        <taxon>Laspinema palackyanum</taxon>
    </lineage>
</organism>
<dbReference type="RefSeq" id="WP_368008031.1">
    <property type="nucleotide sequence ID" value="NZ_JAMXFF010000033.1"/>
</dbReference>
<evidence type="ECO:0000313" key="4">
    <source>
        <dbReference type="Proteomes" id="UP001525890"/>
    </source>
</evidence>
<feature type="domain" description="Glycosyl transferase family 1" evidence="1">
    <location>
        <begin position="188"/>
        <end position="340"/>
    </location>
</feature>
<dbReference type="Pfam" id="PF00534">
    <property type="entry name" value="Glycos_transf_1"/>
    <property type="match status" value="1"/>
</dbReference>
<dbReference type="CDD" id="cd03808">
    <property type="entry name" value="GT4_CapM-like"/>
    <property type="match status" value="1"/>
</dbReference>
<feature type="domain" description="Glycosyltransferase subfamily 4-like N-terminal" evidence="2">
    <location>
        <begin position="13"/>
        <end position="174"/>
    </location>
</feature>
<evidence type="ECO:0000313" key="3">
    <source>
        <dbReference type="EMBL" id="MCT7968517.1"/>
    </source>
</evidence>
<dbReference type="Pfam" id="PF13439">
    <property type="entry name" value="Glyco_transf_4"/>
    <property type="match status" value="1"/>
</dbReference>
<protein>
    <submittedName>
        <fullName evidence="3">Glycosyltransferase family 4 protein</fullName>
    </submittedName>
</protein>
<dbReference type="InterPro" id="IPR001296">
    <property type="entry name" value="Glyco_trans_1"/>
</dbReference>
<dbReference type="SUPFAM" id="SSF53756">
    <property type="entry name" value="UDP-Glycosyltransferase/glycogen phosphorylase"/>
    <property type="match status" value="1"/>
</dbReference>
<reference evidence="3 4" key="1">
    <citation type="journal article" date="2022" name="Front. Microbiol.">
        <title>High genomic differentiation and limited gene flow indicate recent cryptic speciation within the genus Laspinema (cyanobacteria).</title>
        <authorList>
            <person name="Stanojkovic A."/>
            <person name="Skoupy S."/>
            <person name="Skaloud P."/>
            <person name="Dvorak P."/>
        </authorList>
    </citation>
    <scope>NUCLEOTIDE SEQUENCE [LARGE SCALE GENOMIC DNA]</scope>
    <source>
        <strain evidence="3 4">D2a</strain>
    </source>
</reference>
<dbReference type="InterPro" id="IPR028098">
    <property type="entry name" value="Glyco_trans_4-like_N"/>
</dbReference>
<proteinExistence type="predicted"/>
<dbReference type="PANTHER" id="PTHR12526">
    <property type="entry name" value="GLYCOSYLTRANSFERASE"/>
    <property type="match status" value="1"/>
</dbReference>
<dbReference type="PANTHER" id="PTHR12526:SF638">
    <property type="entry name" value="SPORE COAT PROTEIN SA"/>
    <property type="match status" value="1"/>
</dbReference>
<keyword evidence="4" id="KW-1185">Reference proteome</keyword>
<evidence type="ECO:0000259" key="1">
    <source>
        <dbReference type="Pfam" id="PF00534"/>
    </source>
</evidence>
<accession>A0ABT2MUU0</accession>
<dbReference type="EMBL" id="JAMXFF010000033">
    <property type="protein sequence ID" value="MCT7968517.1"/>
    <property type="molecule type" value="Genomic_DNA"/>
</dbReference>
<gene>
    <name evidence="3" type="ORF">NG799_19600</name>
</gene>
<dbReference type="Gene3D" id="3.40.50.2000">
    <property type="entry name" value="Glycogen Phosphorylase B"/>
    <property type="match status" value="2"/>
</dbReference>
<sequence length="371" mass="41851">MKILLIITRADAVGGAQLHVRDLAVRLRKDDHQVSVLTGVRGKYNDLLEQNGIPNIACPTFNNNINPVEDWHTLSFIKQTISKFKPDLVATHSSKAGILGRWASHQSKVPCVFTAHGWSFTEGIPEPKRTIYQLLEHWAAKFTDRIICVSEYDRQLGIKAGIEPNRLVKIHYGISDISPKLIASPGHGNPVRIVMVARFEPQKDHRTILMALQTLKEVELDLLGDGPEMETYTTMARELGIADRIKFLGFCSNVTERLTQYQIFALITNWEGFPISTLEAMRAGLPTVVSDVNGCSEAIIEGETGYCIPQGDVDTLRTRLRTLITDSELRIKMGQLARQRYEKEYTFEKMYQHTIETYQDALKSSPNIINT</sequence>
<evidence type="ECO:0000259" key="2">
    <source>
        <dbReference type="Pfam" id="PF13439"/>
    </source>
</evidence>
<name>A0ABT2MUU0_9CYAN</name>